<dbReference type="HAMAP" id="MF_00233">
    <property type="entry name" value="LolB"/>
    <property type="match status" value="1"/>
</dbReference>
<evidence type="ECO:0000256" key="14">
    <source>
        <dbReference type="SAM" id="SignalP"/>
    </source>
</evidence>
<accession>A0A1A7QFK9</accession>
<comment type="subcellular location">
    <subcellularLocation>
        <location evidence="1 13">Cell outer membrane</location>
        <topology evidence="1 13">Lipid-anchor</topology>
    </subcellularLocation>
</comment>
<dbReference type="GO" id="GO:0044874">
    <property type="term" value="P:lipoprotein localization to outer membrane"/>
    <property type="evidence" value="ECO:0007669"/>
    <property type="project" value="UniProtKB-UniRule"/>
</dbReference>
<evidence type="ECO:0000256" key="13">
    <source>
        <dbReference type="HAMAP-Rule" id="MF_00233"/>
    </source>
</evidence>
<protein>
    <recommendedName>
        <fullName evidence="4 13">Outer-membrane lipoprotein LolB</fullName>
    </recommendedName>
</protein>
<evidence type="ECO:0000256" key="9">
    <source>
        <dbReference type="ARBA" id="ARBA00023139"/>
    </source>
</evidence>
<dbReference type="InterPro" id="IPR029046">
    <property type="entry name" value="LolA/LolB/LppX"/>
</dbReference>
<keyword evidence="7 13" id="KW-0653">Protein transport</keyword>
<dbReference type="PROSITE" id="PS51257">
    <property type="entry name" value="PROKAR_LIPOPROTEIN"/>
    <property type="match status" value="1"/>
</dbReference>
<comment type="subunit">
    <text evidence="3 13">Monomer.</text>
</comment>
<dbReference type="GO" id="GO:0015031">
    <property type="term" value="P:protein transport"/>
    <property type="evidence" value="ECO:0007669"/>
    <property type="project" value="UniProtKB-KW"/>
</dbReference>
<feature type="signal peptide" evidence="14">
    <location>
        <begin position="1"/>
        <end position="26"/>
    </location>
</feature>
<keyword evidence="5 13" id="KW-0813">Transport</keyword>
<dbReference type="NCBIfam" id="TIGR00548">
    <property type="entry name" value="lolB"/>
    <property type="match status" value="1"/>
</dbReference>
<dbReference type="Gene3D" id="2.50.20.10">
    <property type="entry name" value="Lipoprotein localisation LolA/LolB/LppX"/>
    <property type="match status" value="1"/>
</dbReference>
<keyword evidence="10 13" id="KW-0143">Chaperone</keyword>
<evidence type="ECO:0000256" key="1">
    <source>
        <dbReference type="ARBA" id="ARBA00004459"/>
    </source>
</evidence>
<dbReference type="InterPro" id="IPR004565">
    <property type="entry name" value="OM_lipoprot_LolB"/>
</dbReference>
<evidence type="ECO:0000313" key="16">
    <source>
        <dbReference type="Proteomes" id="UP000243168"/>
    </source>
</evidence>
<evidence type="ECO:0000256" key="12">
    <source>
        <dbReference type="ARBA" id="ARBA00023288"/>
    </source>
</evidence>
<evidence type="ECO:0000256" key="2">
    <source>
        <dbReference type="ARBA" id="ARBA00009696"/>
    </source>
</evidence>
<evidence type="ECO:0000256" key="3">
    <source>
        <dbReference type="ARBA" id="ARBA00011245"/>
    </source>
</evidence>
<evidence type="ECO:0000256" key="11">
    <source>
        <dbReference type="ARBA" id="ARBA00023237"/>
    </source>
</evidence>
<comment type="caution">
    <text evidence="15">The sequence shown here is derived from an EMBL/GenBank/DDBJ whole genome shotgun (WGS) entry which is preliminary data.</text>
</comment>
<evidence type="ECO:0000256" key="7">
    <source>
        <dbReference type="ARBA" id="ARBA00022927"/>
    </source>
</evidence>
<dbReference type="EMBL" id="JTJS01000001">
    <property type="protein sequence ID" value="OBX12235.1"/>
    <property type="molecule type" value="Genomic_DNA"/>
</dbReference>
<sequence length="210" mass="24182">MVINRTPLRLALISSLTLLFIGCASQEQFSTPEVILPHTSPIWQQHQQAVNAISHYAADGQLGYIGNNKRFSSSFNWQYLGEQHYRLYFSSLLSRSTLTIEKTPSNTVIFDNKGNYYADKDIHQLLQDVIGFDFPVEEFPNWIKGVPGSTQTYVVNQQGLLSHFNYQWQGENWKAQYMSYNQSLSPKLPESLLISGPDKKLKIQIKEWKF</sequence>
<keyword evidence="6 13" id="KW-0732">Signal</keyword>
<dbReference type="CDD" id="cd16326">
    <property type="entry name" value="LolB"/>
    <property type="match status" value="1"/>
</dbReference>
<reference evidence="15 16" key="1">
    <citation type="submission" date="2014-11" db="EMBL/GenBank/DDBJ databases">
        <title>Pan-genome of Gallibacterium spp.</title>
        <authorList>
            <person name="Kudirkiene E."/>
            <person name="Bojesen A.M."/>
        </authorList>
    </citation>
    <scope>NUCLEOTIDE SEQUENCE [LARGE SCALE GENOMIC DNA]</scope>
    <source>
        <strain evidence="15 16">F298</strain>
    </source>
</reference>
<evidence type="ECO:0000313" key="15">
    <source>
        <dbReference type="EMBL" id="OBX12235.1"/>
    </source>
</evidence>
<gene>
    <name evidence="13" type="primary">lolB</name>
    <name evidence="15" type="ORF">QV07_00280</name>
</gene>
<dbReference type="PATRIC" id="fig|505345.8.peg.58"/>
<evidence type="ECO:0000256" key="10">
    <source>
        <dbReference type="ARBA" id="ARBA00023186"/>
    </source>
</evidence>
<dbReference type="SUPFAM" id="SSF89392">
    <property type="entry name" value="Prokaryotic lipoproteins and lipoprotein localization factors"/>
    <property type="match status" value="1"/>
</dbReference>
<keyword evidence="11 13" id="KW-0998">Cell outer membrane</keyword>
<proteinExistence type="inferred from homology"/>
<keyword evidence="8 13" id="KW-0472">Membrane</keyword>
<dbReference type="GO" id="GO:0009279">
    <property type="term" value="C:cell outer membrane"/>
    <property type="evidence" value="ECO:0007669"/>
    <property type="project" value="UniProtKB-SubCell"/>
</dbReference>
<evidence type="ECO:0000256" key="5">
    <source>
        <dbReference type="ARBA" id="ARBA00022448"/>
    </source>
</evidence>
<dbReference type="AlphaFoldDB" id="A0A1A7QFK9"/>
<comment type="function">
    <text evidence="13">Plays a critical role in the incorporation of lipoproteins in the outer membrane after they are released by the LolA protein.</text>
</comment>
<comment type="similarity">
    <text evidence="2 13">Belongs to the LolB family.</text>
</comment>
<dbReference type="Proteomes" id="UP000243168">
    <property type="component" value="Unassembled WGS sequence"/>
</dbReference>
<keyword evidence="12 13" id="KW-0449">Lipoprotein</keyword>
<evidence type="ECO:0000256" key="8">
    <source>
        <dbReference type="ARBA" id="ARBA00023136"/>
    </source>
</evidence>
<name>A0A1A7QFK9_9PAST</name>
<organism evidence="15 16">
    <name type="scientific">Gallibacterium genomosp. 3</name>
    <dbReference type="NCBI Taxonomy" id="505345"/>
    <lineage>
        <taxon>Bacteria</taxon>
        <taxon>Pseudomonadati</taxon>
        <taxon>Pseudomonadota</taxon>
        <taxon>Gammaproteobacteria</taxon>
        <taxon>Pasteurellales</taxon>
        <taxon>Pasteurellaceae</taxon>
        <taxon>Gallibacterium</taxon>
    </lineage>
</organism>
<evidence type="ECO:0000256" key="6">
    <source>
        <dbReference type="ARBA" id="ARBA00022729"/>
    </source>
</evidence>
<feature type="chain" id="PRO_5008875654" description="Outer-membrane lipoprotein LolB" evidence="14">
    <location>
        <begin position="27"/>
        <end position="210"/>
    </location>
</feature>
<evidence type="ECO:0000256" key="4">
    <source>
        <dbReference type="ARBA" id="ARBA00016202"/>
    </source>
</evidence>
<dbReference type="Pfam" id="PF03550">
    <property type="entry name" value="LolB"/>
    <property type="match status" value="1"/>
</dbReference>
<keyword evidence="9 13" id="KW-0564">Palmitate</keyword>